<comment type="caution">
    <text evidence="1">The sequence shown here is derived from an EMBL/GenBank/DDBJ whole genome shotgun (WGS) entry which is preliminary data.</text>
</comment>
<name>A0AAD9A961_9PEZI</name>
<organism evidence="1 2">
    <name type="scientific">Colletotrichum chrysophilum</name>
    <dbReference type="NCBI Taxonomy" id="1836956"/>
    <lineage>
        <taxon>Eukaryota</taxon>
        <taxon>Fungi</taxon>
        <taxon>Dikarya</taxon>
        <taxon>Ascomycota</taxon>
        <taxon>Pezizomycotina</taxon>
        <taxon>Sordariomycetes</taxon>
        <taxon>Hypocreomycetidae</taxon>
        <taxon>Glomerellales</taxon>
        <taxon>Glomerellaceae</taxon>
        <taxon>Colletotrichum</taxon>
        <taxon>Colletotrichum gloeosporioides species complex</taxon>
    </lineage>
</organism>
<reference evidence="1" key="1">
    <citation type="submission" date="2023-01" db="EMBL/GenBank/DDBJ databases">
        <title>Colletotrichum chrysophilum M932 genome sequence.</title>
        <authorList>
            <person name="Baroncelli R."/>
        </authorList>
    </citation>
    <scope>NUCLEOTIDE SEQUENCE</scope>
    <source>
        <strain evidence="1">M932</strain>
    </source>
</reference>
<evidence type="ECO:0000313" key="2">
    <source>
        <dbReference type="Proteomes" id="UP001243330"/>
    </source>
</evidence>
<evidence type="ECO:0000313" key="1">
    <source>
        <dbReference type="EMBL" id="KAK1843417.1"/>
    </source>
</evidence>
<dbReference type="AlphaFoldDB" id="A0AAD9A961"/>
<keyword evidence="2" id="KW-1185">Reference proteome</keyword>
<accession>A0AAD9A961</accession>
<dbReference type="Proteomes" id="UP001243330">
    <property type="component" value="Unassembled WGS sequence"/>
</dbReference>
<protein>
    <submittedName>
        <fullName evidence="1">Uncharacterized protein</fullName>
    </submittedName>
</protein>
<gene>
    <name evidence="1" type="ORF">CCHR01_13951</name>
</gene>
<proteinExistence type="predicted"/>
<dbReference type="EMBL" id="JAQOWY010000359">
    <property type="protein sequence ID" value="KAK1843417.1"/>
    <property type="molecule type" value="Genomic_DNA"/>
</dbReference>
<sequence>MCGYNRLIGVGWGGHRLHETVPVGLSLSLELLTSGIDGLEESRRN</sequence>